<dbReference type="PROSITE" id="PS50297">
    <property type="entry name" value="ANK_REP_REGION"/>
    <property type="match status" value="3"/>
</dbReference>
<dbReference type="PANTHER" id="PTHR24171">
    <property type="entry name" value="ANKYRIN REPEAT DOMAIN-CONTAINING PROTEIN 39-RELATED"/>
    <property type="match status" value="1"/>
</dbReference>
<evidence type="ECO:0000256" key="2">
    <source>
        <dbReference type="ARBA" id="ARBA00023043"/>
    </source>
</evidence>
<dbReference type="PROSITE" id="PS50088">
    <property type="entry name" value="ANK_REPEAT"/>
    <property type="match status" value="3"/>
</dbReference>
<dbReference type="OrthoDB" id="5622506at2"/>
<evidence type="ECO:0000313" key="4">
    <source>
        <dbReference type="EMBL" id="SCC06770.1"/>
    </source>
</evidence>
<feature type="repeat" description="ANK" evidence="3">
    <location>
        <begin position="112"/>
        <end position="144"/>
    </location>
</feature>
<gene>
    <name evidence="4" type="ORF">GA0061094_2241</name>
</gene>
<evidence type="ECO:0000313" key="5">
    <source>
        <dbReference type="Proteomes" id="UP000181997"/>
    </source>
</evidence>
<reference evidence="5" key="1">
    <citation type="submission" date="2016-08" db="EMBL/GenBank/DDBJ databases">
        <authorList>
            <person name="Varghese N."/>
            <person name="Submissions Spin"/>
        </authorList>
    </citation>
    <scope>NUCLEOTIDE SEQUENCE [LARGE SCALE GENOMIC DNA]</scope>
    <source>
        <strain evidence="5">SGD-1123</strain>
    </source>
</reference>
<dbReference type="InterPro" id="IPR036770">
    <property type="entry name" value="Ankyrin_rpt-contain_sf"/>
</dbReference>
<feature type="repeat" description="ANK" evidence="3">
    <location>
        <begin position="39"/>
        <end position="71"/>
    </location>
</feature>
<dbReference type="Pfam" id="PF00023">
    <property type="entry name" value="Ank"/>
    <property type="match status" value="1"/>
</dbReference>
<organism evidence="4 5">
    <name type="scientific">[Bacillus] enclensis</name>
    <dbReference type="NCBI Taxonomy" id="1402860"/>
    <lineage>
        <taxon>Bacteria</taxon>
        <taxon>Bacillati</taxon>
        <taxon>Bacillota</taxon>
        <taxon>Bacilli</taxon>
        <taxon>Bacillales</taxon>
        <taxon>Bacillaceae</taxon>
        <taxon>Rossellomorea</taxon>
    </lineage>
</organism>
<accession>A0A1C4BIV9</accession>
<keyword evidence="5" id="KW-1185">Reference proteome</keyword>
<dbReference type="GO" id="GO:0004842">
    <property type="term" value="F:ubiquitin-protein transferase activity"/>
    <property type="evidence" value="ECO:0007669"/>
    <property type="project" value="TreeGrafter"/>
</dbReference>
<dbReference type="AlphaFoldDB" id="A0A1C4BIV9"/>
<evidence type="ECO:0000256" key="1">
    <source>
        <dbReference type="ARBA" id="ARBA00022737"/>
    </source>
</evidence>
<dbReference type="Pfam" id="PF12796">
    <property type="entry name" value="Ank_2"/>
    <property type="match status" value="1"/>
</dbReference>
<feature type="repeat" description="ANK" evidence="3">
    <location>
        <begin position="78"/>
        <end position="111"/>
    </location>
</feature>
<dbReference type="SMART" id="SM00248">
    <property type="entry name" value="ANK"/>
    <property type="match status" value="3"/>
</dbReference>
<dbReference type="GO" id="GO:0085020">
    <property type="term" value="P:protein K6-linked ubiquitination"/>
    <property type="evidence" value="ECO:0007669"/>
    <property type="project" value="TreeGrafter"/>
</dbReference>
<dbReference type="PANTHER" id="PTHR24171:SF8">
    <property type="entry name" value="BRCA1-ASSOCIATED RING DOMAIN PROTEIN 1"/>
    <property type="match status" value="1"/>
</dbReference>
<dbReference type="InterPro" id="IPR002110">
    <property type="entry name" value="Ankyrin_rpt"/>
</dbReference>
<name>A0A1C4BIV9_9BACI</name>
<dbReference type="Proteomes" id="UP000181997">
    <property type="component" value="Unassembled WGS sequence"/>
</dbReference>
<keyword evidence="1" id="KW-0677">Repeat</keyword>
<proteinExistence type="predicted"/>
<dbReference type="EMBL" id="FMAU01000002">
    <property type="protein sequence ID" value="SCC06770.1"/>
    <property type="molecule type" value="Genomic_DNA"/>
</dbReference>
<dbReference type="SUPFAM" id="SSF48403">
    <property type="entry name" value="Ankyrin repeat"/>
    <property type="match status" value="1"/>
</dbReference>
<keyword evidence="2 3" id="KW-0040">ANK repeat</keyword>
<sequence length="173" mass="18513">MMTPVTVKGFFTAIQEGNAEVVEKSLQADTNLCNAEDENGLIALGVAAHYGQLEIVRLLMNYGADINSASNSKVSYIPSNSALHAAIAGKAPNEMIEFLLLEGADINSIDSAGYSPMHIAAFDGDEDLVLLLLKFKGDPESRNAVSQKSPYEIAHDRGNSGFINACESYSNQI</sequence>
<evidence type="ECO:0000256" key="3">
    <source>
        <dbReference type="PROSITE-ProRule" id="PRU00023"/>
    </source>
</evidence>
<dbReference type="Gene3D" id="1.25.40.20">
    <property type="entry name" value="Ankyrin repeat-containing domain"/>
    <property type="match status" value="1"/>
</dbReference>
<protein>
    <submittedName>
        <fullName evidence="4">Ankyrin repeat-containing protein</fullName>
    </submittedName>
</protein>